<proteinExistence type="inferred from homology"/>
<dbReference type="Pfam" id="PF03454">
    <property type="entry name" value="MoeA_C"/>
    <property type="match status" value="1"/>
</dbReference>
<reference evidence="8 9" key="1">
    <citation type="submission" date="2024-04" db="EMBL/GenBank/DDBJ databases">
        <title>whole genome sequencing of Lutimonas vermicola strain IMCC1616.</title>
        <authorList>
            <person name="Bae S.S."/>
        </authorList>
    </citation>
    <scope>NUCLEOTIDE SEQUENCE [LARGE SCALE GENOMIC DNA]</scope>
    <source>
        <strain evidence="8 9">IMCC1616</strain>
    </source>
</reference>
<dbReference type="InterPro" id="IPR001453">
    <property type="entry name" value="MoaB/Mog_dom"/>
</dbReference>
<dbReference type="NCBIfam" id="TIGR00177">
    <property type="entry name" value="molyb_syn"/>
    <property type="match status" value="1"/>
</dbReference>
<dbReference type="InterPro" id="IPR036425">
    <property type="entry name" value="MoaB/Mog-like_dom_sf"/>
</dbReference>
<evidence type="ECO:0000313" key="8">
    <source>
        <dbReference type="EMBL" id="MEL4456974.1"/>
    </source>
</evidence>
<dbReference type="Pfam" id="PF03453">
    <property type="entry name" value="MoeA_N"/>
    <property type="match status" value="1"/>
</dbReference>
<comment type="pathway">
    <text evidence="2 6">Cofactor biosynthesis; molybdopterin biosynthesis.</text>
</comment>
<name>A0ABU9L5F6_9FLAO</name>
<dbReference type="EMBL" id="JBCDNA010000003">
    <property type="protein sequence ID" value="MEL4456974.1"/>
    <property type="molecule type" value="Genomic_DNA"/>
</dbReference>
<evidence type="ECO:0000313" key="9">
    <source>
        <dbReference type="Proteomes" id="UP001474120"/>
    </source>
</evidence>
<dbReference type="InterPro" id="IPR036135">
    <property type="entry name" value="MoeA_linker/N_sf"/>
</dbReference>
<dbReference type="EC" id="2.10.1.1" evidence="6"/>
<dbReference type="SMART" id="SM00852">
    <property type="entry name" value="MoCF_biosynth"/>
    <property type="match status" value="1"/>
</dbReference>
<dbReference type="Pfam" id="PF00994">
    <property type="entry name" value="MoCF_biosynth"/>
    <property type="match status" value="1"/>
</dbReference>
<dbReference type="PANTHER" id="PTHR10192:SF5">
    <property type="entry name" value="GEPHYRIN"/>
    <property type="match status" value="1"/>
</dbReference>
<comment type="cofactor">
    <cofactor evidence="6">
        <name>Mg(2+)</name>
        <dbReference type="ChEBI" id="CHEBI:18420"/>
    </cofactor>
</comment>
<evidence type="ECO:0000256" key="5">
    <source>
        <dbReference type="ARBA" id="ARBA00047317"/>
    </source>
</evidence>
<dbReference type="Gene3D" id="2.170.190.11">
    <property type="entry name" value="Molybdopterin biosynthesis moea protein, domain 3"/>
    <property type="match status" value="1"/>
</dbReference>
<dbReference type="RefSeq" id="WP_342161138.1">
    <property type="nucleotide sequence ID" value="NZ_JBCDNA010000003.1"/>
</dbReference>
<keyword evidence="6" id="KW-0460">Magnesium</keyword>
<keyword evidence="6" id="KW-0479">Metal-binding</keyword>
<evidence type="ECO:0000256" key="2">
    <source>
        <dbReference type="ARBA" id="ARBA00005046"/>
    </source>
</evidence>
<feature type="domain" description="MoaB/Mog" evidence="7">
    <location>
        <begin position="182"/>
        <end position="320"/>
    </location>
</feature>
<comment type="function">
    <text evidence="1 6">Catalyzes the insertion of molybdate into adenylated molybdopterin with the concomitant release of AMP.</text>
</comment>
<dbReference type="PANTHER" id="PTHR10192">
    <property type="entry name" value="MOLYBDOPTERIN BIOSYNTHESIS PROTEIN"/>
    <property type="match status" value="1"/>
</dbReference>
<dbReference type="Gene3D" id="3.90.105.10">
    <property type="entry name" value="Molybdopterin biosynthesis moea protein, domain 2"/>
    <property type="match status" value="1"/>
</dbReference>
<sequence length="403" mass="45144">MNDKGTLISVEDALDIVLGETRKFGIEEIDFKLSDGRILKEEIKADREMPPFDRVSMDGIALKSTVFKSGKRHFKIENIQAAGSKQLTLAHDENCLEAMTGAMLPLGTDAVVPYEQVSIVSGIAHVEVEDISHFQNVHKKGLDRQKNEVLIAKNTKISPAEIGVLATVGKAVVKVAVLPKVAIISTGDELVDVDQIPAPFQIRKSNVHTLDSLLKRFKLNADIFHISDDKEQLRKKISSLLKAYDVLMFSGAVSKGKFDYLPEILDELDVQKLFHKVRQRPGKPFWFGKKDETTFFAYPGNPVSTFVSCLKYFVPWLAKSLETDLQHESFAILAEDFPFLPELTYFLQVKIVNTEGKLMAFPKAGNGSGDLANLSRNDGFLELPSHRTEFKKGEVFPLIQYRY</sequence>
<dbReference type="InterPro" id="IPR038987">
    <property type="entry name" value="MoeA-like"/>
</dbReference>
<keyword evidence="4 6" id="KW-0501">Molybdenum cofactor biosynthesis</keyword>
<evidence type="ECO:0000256" key="1">
    <source>
        <dbReference type="ARBA" id="ARBA00002901"/>
    </source>
</evidence>
<keyword evidence="6" id="KW-0500">Molybdenum</keyword>
<comment type="similarity">
    <text evidence="3 6">Belongs to the MoeA family.</text>
</comment>
<dbReference type="Gene3D" id="3.40.980.10">
    <property type="entry name" value="MoaB/Mog-like domain"/>
    <property type="match status" value="1"/>
</dbReference>
<dbReference type="SUPFAM" id="SSF53218">
    <property type="entry name" value="Molybdenum cofactor biosynthesis proteins"/>
    <property type="match status" value="1"/>
</dbReference>
<accession>A0ABU9L5F6</accession>
<gene>
    <name evidence="8" type="ORF">AABB81_13780</name>
</gene>
<organism evidence="8 9">
    <name type="scientific">Lutimonas vermicola</name>
    <dbReference type="NCBI Taxonomy" id="414288"/>
    <lineage>
        <taxon>Bacteria</taxon>
        <taxon>Pseudomonadati</taxon>
        <taxon>Bacteroidota</taxon>
        <taxon>Flavobacteriia</taxon>
        <taxon>Flavobacteriales</taxon>
        <taxon>Flavobacteriaceae</taxon>
        <taxon>Lutimonas</taxon>
    </lineage>
</organism>
<protein>
    <recommendedName>
        <fullName evidence="6">Molybdopterin molybdenumtransferase</fullName>
        <ecNumber evidence="6">2.10.1.1</ecNumber>
    </recommendedName>
</protein>
<evidence type="ECO:0000259" key="7">
    <source>
        <dbReference type="SMART" id="SM00852"/>
    </source>
</evidence>
<dbReference type="InterPro" id="IPR005110">
    <property type="entry name" value="MoeA_linker/N"/>
</dbReference>
<dbReference type="Proteomes" id="UP001474120">
    <property type="component" value="Unassembled WGS sequence"/>
</dbReference>
<dbReference type="PROSITE" id="PS01079">
    <property type="entry name" value="MOCF_BIOSYNTHESIS_2"/>
    <property type="match status" value="1"/>
</dbReference>
<dbReference type="SUPFAM" id="SSF63882">
    <property type="entry name" value="MoeA N-terminal region -like"/>
    <property type="match status" value="1"/>
</dbReference>
<keyword evidence="6" id="KW-0808">Transferase</keyword>
<keyword evidence="9" id="KW-1185">Reference proteome</keyword>
<comment type="catalytic activity">
    <reaction evidence="5">
        <text>adenylyl-molybdopterin + molybdate = Mo-molybdopterin + AMP + H(+)</text>
        <dbReference type="Rhea" id="RHEA:35047"/>
        <dbReference type="ChEBI" id="CHEBI:15378"/>
        <dbReference type="ChEBI" id="CHEBI:36264"/>
        <dbReference type="ChEBI" id="CHEBI:62727"/>
        <dbReference type="ChEBI" id="CHEBI:71302"/>
        <dbReference type="ChEBI" id="CHEBI:456215"/>
        <dbReference type="EC" id="2.10.1.1"/>
    </reaction>
</comment>
<dbReference type="InterPro" id="IPR036688">
    <property type="entry name" value="MoeA_C_domain_IV_sf"/>
</dbReference>
<dbReference type="Gene3D" id="2.40.340.10">
    <property type="entry name" value="MoeA, C-terminal, domain IV"/>
    <property type="match status" value="1"/>
</dbReference>
<dbReference type="InterPro" id="IPR008284">
    <property type="entry name" value="MoCF_biosynth_CS"/>
</dbReference>
<evidence type="ECO:0000256" key="6">
    <source>
        <dbReference type="RuleBase" id="RU365090"/>
    </source>
</evidence>
<comment type="caution">
    <text evidence="8">The sequence shown here is derived from an EMBL/GenBank/DDBJ whole genome shotgun (WGS) entry which is preliminary data.</text>
</comment>
<dbReference type="SUPFAM" id="SSF63867">
    <property type="entry name" value="MoeA C-terminal domain-like"/>
    <property type="match status" value="1"/>
</dbReference>
<evidence type="ECO:0000256" key="3">
    <source>
        <dbReference type="ARBA" id="ARBA00010763"/>
    </source>
</evidence>
<dbReference type="InterPro" id="IPR005111">
    <property type="entry name" value="MoeA_C_domain_IV"/>
</dbReference>
<dbReference type="CDD" id="cd00887">
    <property type="entry name" value="MoeA"/>
    <property type="match status" value="1"/>
</dbReference>
<evidence type="ECO:0000256" key="4">
    <source>
        <dbReference type="ARBA" id="ARBA00023150"/>
    </source>
</evidence>